<proteinExistence type="predicted"/>
<dbReference type="EMBL" id="CM041548">
    <property type="protein sequence ID" value="KAI3359045.1"/>
    <property type="molecule type" value="Genomic_DNA"/>
</dbReference>
<organism evidence="1 2">
    <name type="scientific">Scortum barcoo</name>
    <name type="common">barcoo grunter</name>
    <dbReference type="NCBI Taxonomy" id="214431"/>
    <lineage>
        <taxon>Eukaryota</taxon>
        <taxon>Metazoa</taxon>
        <taxon>Chordata</taxon>
        <taxon>Craniata</taxon>
        <taxon>Vertebrata</taxon>
        <taxon>Euteleostomi</taxon>
        <taxon>Actinopterygii</taxon>
        <taxon>Neopterygii</taxon>
        <taxon>Teleostei</taxon>
        <taxon>Neoteleostei</taxon>
        <taxon>Acanthomorphata</taxon>
        <taxon>Eupercaria</taxon>
        <taxon>Centrarchiformes</taxon>
        <taxon>Terapontoidei</taxon>
        <taxon>Terapontidae</taxon>
        <taxon>Scortum</taxon>
    </lineage>
</organism>
<protein>
    <submittedName>
        <fullName evidence="1">Uncharacterized protein</fullName>
    </submittedName>
</protein>
<reference evidence="1" key="1">
    <citation type="submission" date="2022-04" db="EMBL/GenBank/DDBJ databases">
        <title>Jade perch genome.</title>
        <authorList>
            <person name="Chao B."/>
        </authorList>
    </citation>
    <scope>NUCLEOTIDE SEQUENCE</scope>
    <source>
        <strain evidence="1">CB-2022</strain>
    </source>
</reference>
<keyword evidence="2" id="KW-1185">Reference proteome</keyword>
<comment type="caution">
    <text evidence="1">The sequence shown here is derived from an EMBL/GenBank/DDBJ whole genome shotgun (WGS) entry which is preliminary data.</text>
</comment>
<accession>A0ACB8VTL3</accession>
<sequence length="632" mass="68672">MESPVGAPYQVPLPGTPRRPGGFPELNVVLLFSLFALLVEGDLDSNDVGIQAMSTESMNAVSPDQPDESQYYEGGPSDTSSSSSETADAPAANRVTVPEPAAANSVEEEDEDESSDSDEGGKKFGSRSAKPQSPALPPQNPAYEIKSPAHVIQSPAHVLQSPAYIIQSPFQPIIPQPKALDLELTHSTETALVKVTNDLLTASDRKGFCLYLSCSTWSGTPSYLNELITPYHPTRVLLLSQNAGCHLLVVPRVSRNSRHWRNECPVLKKKMKTGYLSAKSSGAAATVRSGEQASAIAAVQAHTKSSSESGVVRIPGQSHFSTDEIDPGYLPFVSDGYVSLVGELVKQQKNDPTLRALYNHILPEDEVESAPRGYFLQDDLLVRKWVPQGDSFVDTPSRTHLIEHDIDVGDAQPIRQHFYRMSPDRRRYLEAERIKALFERLAWAALTINLAKCDFAKATVTYLGKVVGQGQVRPVRAKVLAIDQFPVPTTKKELSRFLGMAGYYRGFWKDFSTVAAPLTSLLSSKAKFVWSPGGRLIVVVIRPMTVVSSADLMMVLELWGGHSVNREYSRGLSTQPWGRRCSESQGGGCGAAHPHSLGSARQEVQDPVTEGAVEPEVSELGDELGGHDGVES</sequence>
<evidence type="ECO:0000313" key="1">
    <source>
        <dbReference type="EMBL" id="KAI3359045.1"/>
    </source>
</evidence>
<name>A0ACB8VTL3_9TELE</name>
<gene>
    <name evidence="1" type="ORF">L3Q82_015431</name>
</gene>
<evidence type="ECO:0000313" key="2">
    <source>
        <dbReference type="Proteomes" id="UP000831701"/>
    </source>
</evidence>
<dbReference type="Proteomes" id="UP000831701">
    <property type="component" value="Chromosome 18"/>
</dbReference>